<evidence type="ECO:0000313" key="6">
    <source>
        <dbReference type="EMBL" id="QJY48000.1"/>
    </source>
</evidence>
<comment type="cofactor">
    <cofactor evidence="1">
        <name>FAD</name>
        <dbReference type="ChEBI" id="CHEBI:57692"/>
    </cofactor>
</comment>
<evidence type="ECO:0000256" key="3">
    <source>
        <dbReference type="ARBA" id="ARBA00023002"/>
    </source>
</evidence>
<evidence type="ECO:0000313" key="7">
    <source>
        <dbReference type="Proteomes" id="UP000505377"/>
    </source>
</evidence>
<dbReference type="KEGG" id="pbro:HOP40_21185"/>
<dbReference type="PANTHER" id="PTHR43563:SF1">
    <property type="entry name" value="AMINE OXIDASE [FLAVIN-CONTAINING] B"/>
    <property type="match status" value="1"/>
</dbReference>
<dbReference type="PANTHER" id="PTHR43563">
    <property type="entry name" value="AMINE OXIDASE"/>
    <property type="match status" value="1"/>
</dbReference>
<organism evidence="6 7">
    <name type="scientific">Pseudonocardia broussonetiae</name>
    <dbReference type="NCBI Taxonomy" id="2736640"/>
    <lineage>
        <taxon>Bacteria</taxon>
        <taxon>Bacillati</taxon>
        <taxon>Actinomycetota</taxon>
        <taxon>Actinomycetes</taxon>
        <taxon>Pseudonocardiales</taxon>
        <taxon>Pseudonocardiaceae</taxon>
        <taxon>Pseudonocardia</taxon>
    </lineage>
</organism>
<dbReference type="AlphaFoldDB" id="A0A6M6JLQ3"/>
<dbReference type="Gene3D" id="3.50.50.60">
    <property type="entry name" value="FAD/NAD(P)-binding domain"/>
    <property type="match status" value="2"/>
</dbReference>
<dbReference type="RefSeq" id="WP_172161222.1">
    <property type="nucleotide sequence ID" value="NZ_CP053564.1"/>
</dbReference>
<dbReference type="EMBL" id="CP053564">
    <property type="protein sequence ID" value="QJY48000.1"/>
    <property type="molecule type" value="Genomic_DNA"/>
</dbReference>
<feature type="binding site" evidence="4">
    <location>
        <position position="234"/>
    </location>
    <ligand>
        <name>FAD</name>
        <dbReference type="ChEBI" id="CHEBI:57692"/>
    </ligand>
</feature>
<sequence length="444" mass="47935">MSDSSPVIVVGAGFAGVTAARELTRRGRQVVLLEARDRIGGRTYYAEKLGRRLELGGTWVHWFQPHVWAEISRYGAELSRSPVPEKGYWITGGRRHEGSAEELLGLLDPGATALGEDSLRLIPRPYAPHEVEPGTAAEAELIAADKLTVADKIAQLDLTDDQRELLDAFWTLNFSGPTHTGGYLQALRWHALCGGDWNLMFEACATYRLKNGTASLLQAILDDSDAHLRLDAEVTGIDHDDAGVRVRLADGSVVDGAAVVVTLPLNALDSIAVTPTLHDVKQAAAQEGQTSQGVKVWARVRGPVTPFAALAPADHPLQLAQLEYTVDGDSLIVCLGGDSTALDFTDRGAVQDVLRAWIPDLEVVDVAGHDWVADPYARETWPMQRAGQLTGALAELRRPEGRFFLAGSDYARGWAGFIDGAIESGLDVARAVDEHLTSRPTTTT</sequence>
<dbReference type="GO" id="GO:0016491">
    <property type="term" value="F:oxidoreductase activity"/>
    <property type="evidence" value="ECO:0007669"/>
    <property type="project" value="UniProtKB-KW"/>
</dbReference>
<keyword evidence="3" id="KW-0560">Oxidoreductase</keyword>
<dbReference type="InterPro" id="IPR050703">
    <property type="entry name" value="Flavin_MAO"/>
</dbReference>
<comment type="similarity">
    <text evidence="2">Belongs to the flavin monoamine oxidase family.</text>
</comment>
<dbReference type="InterPro" id="IPR036188">
    <property type="entry name" value="FAD/NAD-bd_sf"/>
</dbReference>
<dbReference type="SUPFAM" id="SSF51905">
    <property type="entry name" value="FAD/NAD(P)-binding domain"/>
    <property type="match status" value="1"/>
</dbReference>
<evidence type="ECO:0000256" key="1">
    <source>
        <dbReference type="ARBA" id="ARBA00001974"/>
    </source>
</evidence>
<accession>A0A6M6JLQ3</accession>
<evidence type="ECO:0000256" key="2">
    <source>
        <dbReference type="ARBA" id="ARBA00005995"/>
    </source>
</evidence>
<proteinExistence type="inferred from homology"/>
<dbReference type="Pfam" id="PF01593">
    <property type="entry name" value="Amino_oxidase"/>
    <property type="match status" value="1"/>
</dbReference>
<dbReference type="Proteomes" id="UP000505377">
    <property type="component" value="Chromosome"/>
</dbReference>
<gene>
    <name evidence="6" type="ORF">HOP40_21185</name>
</gene>
<name>A0A6M6JLQ3_9PSEU</name>
<dbReference type="InterPro" id="IPR001613">
    <property type="entry name" value="Flavin_amine_oxidase"/>
</dbReference>
<keyword evidence="7" id="KW-1185">Reference proteome</keyword>
<dbReference type="PRINTS" id="PR00757">
    <property type="entry name" value="AMINEOXDASEF"/>
</dbReference>
<evidence type="ECO:0000256" key="4">
    <source>
        <dbReference type="PIRSR" id="PIRSR601613-1"/>
    </source>
</evidence>
<dbReference type="InterPro" id="IPR002937">
    <property type="entry name" value="Amino_oxidase"/>
</dbReference>
<feature type="domain" description="Amine oxidase" evidence="5">
    <location>
        <begin position="14"/>
        <end position="432"/>
    </location>
</feature>
<dbReference type="Gene3D" id="3.90.660.10">
    <property type="match status" value="2"/>
</dbReference>
<reference evidence="6 7" key="1">
    <citation type="submission" date="2020-05" db="EMBL/GenBank/DDBJ databases">
        <authorList>
            <person name="Mo P."/>
        </authorList>
    </citation>
    <scope>NUCLEOTIDE SEQUENCE [LARGE SCALE GENOMIC DNA]</scope>
    <source>
        <strain evidence="6 7">Gen01</strain>
    </source>
</reference>
<evidence type="ECO:0000259" key="5">
    <source>
        <dbReference type="Pfam" id="PF01593"/>
    </source>
</evidence>
<protein>
    <submittedName>
        <fullName evidence="6">FAD-dependent oxidoreductase</fullName>
    </submittedName>
</protein>
<feature type="binding site" evidence="4">
    <location>
        <begin position="34"/>
        <end position="35"/>
    </location>
    <ligand>
        <name>FAD</name>
        <dbReference type="ChEBI" id="CHEBI:57692"/>
    </ligand>
</feature>